<dbReference type="Proteomes" id="UP000265515">
    <property type="component" value="Unassembled WGS sequence"/>
</dbReference>
<organism evidence="1 2">
    <name type="scientific">Chara braunii</name>
    <name type="common">Braun's stonewort</name>
    <dbReference type="NCBI Taxonomy" id="69332"/>
    <lineage>
        <taxon>Eukaryota</taxon>
        <taxon>Viridiplantae</taxon>
        <taxon>Streptophyta</taxon>
        <taxon>Charophyceae</taxon>
        <taxon>Charales</taxon>
        <taxon>Characeae</taxon>
        <taxon>Chara</taxon>
    </lineage>
</organism>
<protein>
    <recommendedName>
        <fullName evidence="3">Reverse transcriptase domain-containing protein</fullName>
    </recommendedName>
</protein>
<dbReference type="PANTHER" id="PTHR21301">
    <property type="entry name" value="REVERSE TRANSCRIPTASE"/>
    <property type="match status" value="1"/>
</dbReference>
<evidence type="ECO:0000313" key="2">
    <source>
        <dbReference type="Proteomes" id="UP000265515"/>
    </source>
</evidence>
<evidence type="ECO:0000313" key="1">
    <source>
        <dbReference type="EMBL" id="GBG83558.1"/>
    </source>
</evidence>
<keyword evidence="2" id="KW-1185">Reference proteome</keyword>
<proteinExistence type="predicted"/>
<name>A0A388LML7_CHABU</name>
<dbReference type="OrthoDB" id="6142688at2759"/>
<reference evidence="1 2" key="1">
    <citation type="journal article" date="2018" name="Cell">
        <title>The Chara Genome: Secondary Complexity and Implications for Plant Terrestrialization.</title>
        <authorList>
            <person name="Nishiyama T."/>
            <person name="Sakayama H."/>
            <person name="Vries J.D."/>
            <person name="Buschmann H."/>
            <person name="Saint-Marcoux D."/>
            <person name="Ullrich K.K."/>
            <person name="Haas F.B."/>
            <person name="Vanderstraeten L."/>
            <person name="Becker D."/>
            <person name="Lang D."/>
            <person name="Vosolsobe S."/>
            <person name="Rombauts S."/>
            <person name="Wilhelmsson P.K.I."/>
            <person name="Janitza P."/>
            <person name="Kern R."/>
            <person name="Heyl A."/>
            <person name="Rumpler F."/>
            <person name="Villalobos L.I.A.C."/>
            <person name="Clay J.M."/>
            <person name="Skokan R."/>
            <person name="Toyoda A."/>
            <person name="Suzuki Y."/>
            <person name="Kagoshima H."/>
            <person name="Schijlen E."/>
            <person name="Tajeshwar N."/>
            <person name="Catarino B."/>
            <person name="Hetherington A.J."/>
            <person name="Saltykova A."/>
            <person name="Bonnot C."/>
            <person name="Breuninger H."/>
            <person name="Symeonidi A."/>
            <person name="Radhakrishnan G.V."/>
            <person name="Van Nieuwerburgh F."/>
            <person name="Deforce D."/>
            <person name="Chang C."/>
            <person name="Karol K.G."/>
            <person name="Hedrich R."/>
            <person name="Ulvskov P."/>
            <person name="Glockner G."/>
            <person name="Delwiche C.F."/>
            <person name="Petrasek J."/>
            <person name="Van de Peer Y."/>
            <person name="Friml J."/>
            <person name="Beilby M."/>
            <person name="Dolan L."/>
            <person name="Kohara Y."/>
            <person name="Sugano S."/>
            <person name="Fujiyama A."/>
            <person name="Delaux P.-M."/>
            <person name="Quint M."/>
            <person name="TheiBen G."/>
            <person name="Hagemann M."/>
            <person name="Harholt J."/>
            <person name="Dunand C."/>
            <person name="Zachgo S."/>
            <person name="Langdale J."/>
            <person name="Maumus F."/>
            <person name="Straeten D.V.D."/>
            <person name="Gould S.B."/>
            <person name="Rensing S.A."/>
        </authorList>
    </citation>
    <scope>NUCLEOTIDE SEQUENCE [LARGE SCALE GENOMIC DNA]</scope>
    <source>
        <strain evidence="1 2">S276</strain>
    </source>
</reference>
<dbReference type="PANTHER" id="PTHR21301:SF10">
    <property type="entry name" value="REVERSE TRANSCRIPTASE DOMAIN-CONTAINING PROTEIN"/>
    <property type="match status" value="1"/>
</dbReference>
<gene>
    <name evidence="1" type="ORF">CBR_g37275</name>
</gene>
<dbReference type="EMBL" id="BFEA01000443">
    <property type="protein sequence ID" value="GBG83558.1"/>
    <property type="molecule type" value="Genomic_DNA"/>
</dbReference>
<evidence type="ECO:0008006" key="3">
    <source>
        <dbReference type="Google" id="ProtNLM"/>
    </source>
</evidence>
<accession>A0A388LML7</accession>
<comment type="caution">
    <text evidence="1">The sequence shown here is derived from an EMBL/GenBank/DDBJ whole genome shotgun (WGS) entry which is preliminary data.</text>
</comment>
<dbReference type="AlphaFoldDB" id="A0A388LML7"/>
<dbReference type="Gramene" id="GBG83558">
    <property type="protein sequence ID" value="GBG83558"/>
    <property type="gene ID" value="CBR_g37275"/>
</dbReference>
<sequence>MALAGLSDADIDNCRTAARNDTIYFPATRGGLDANFLQIANLEKGKCPKRLLLHQKGIPKFPAYLSELKKLWNAGRPYLKCACLGCEKNFTWFDHMLWYVIGNLDKIDPRAPSDKIRMLEFQALLRTTLRKPVLAQITFIFMREYMIKIVHLLTQNRSISAEEIMNFEDFKNVPFGFFPGGWWDELTSKYDWLKEQPWPSKPAQALIATLKPEILDAMKRLVGTRDFPNFFCMIGFSDIANLIRVWDQGKDAFVAVLLDIATGLERKKIDYEKECVELPARTARVEQTFLRIWGLDHSHLQGQAAETPTVSCTITGALDDEEMAEMNAAIAAVKGDRSADWQEDVIIGWRYDEPLGAKICKSAKVFRKFKLNEWEAEYISEYCQCGAGRHAEFLSAASIRLLPEERTMHVITNDTGVTNNGQLQLMLNAGLNHIPLRALDEEFTIDEVELTLEKILTTRRCDEELSMEEGRRVKGIVLKNARRCIKNYRTKNMHITGEPINSMAVRSELRWLTSRYLICPTDKAAHTPTFVCINFIRKLALHRLSEPDFTLLPEEPTQVATRLLQEAAAITHVGHELLPLPHLMTVYKAHKQTFRWITNTAGLVLPPVAGVCDSMLKLVTVDVQALCASKSEEICMTHGIRPNFWWPISSIGEFVANILRYVYSVFTGDITRCFETIPTNGSSDGLLEAIKFFVKCAMEWRRARTTRDVIAIRIAANDTPHPYWVDGDQDRDRDRLYFDKQGIIDTCDWLISNSIVQMGDKVWRQILGIPMGLPCSPIFCDVYLFKYKYELISYLVEMKDWVTVKCFEETYRYIDDLCSLNNTIIAGIFENRIHGQNPNRRIYPYEFIEVKETTEVIINGHGRAANFLNLSLTITSTQNDTYSTSKHDKKRGLSFSPVRFMRFKSNRFIAQSLQIPATQTVMILIICSNEQEAALEIHDLIQTMVSNGFSRRECWKVVDRVFHNRQRYQPGRMIVDMMKAHLITRFGMY</sequence>